<dbReference type="EMBL" id="CP011132">
    <property type="protein sequence ID" value="AKE61907.1"/>
    <property type="molecule type" value="Genomic_DNA"/>
</dbReference>
<accession>A0A0F6TZU0</accession>
<dbReference type="HOGENOM" id="CLU_129290_0_0_6"/>
<dbReference type="Pfam" id="PF11358">
    <property type="entry name" value="DUF3158"/>
    <property type="match status" value="1"/>
</dbReference>
<proteinExistence type="predicted"/>
<name>A0A0F6TZU0_CITAM</name>
<organism evidence="1 2">
    <name type="scientific">Citrobacter amalonaticus Y19</name>
    <dbReference type="NCBI Taxonomy" id="1261127"/>
    <lineage>
        <taxon>Bacteria</taxon>
        <taxon>Pseudomonadati</taxon>
        <taxon>Pseudomonadota</taxon>
        <taxon>Gammaproteobacteria</taxon>
        <taxon>Enterobacterales</taxon>
        <taxon>Enterobacteriaceae</taxon>
        <taxon>Citrobacter</taxon>
    </lineage>
</organism>
<dbReference type="PATRIC" id="fig|1261127.3.peg.2056"/>
<evidence type="ECO:0000313" key="1">
    <source>
        <dbReference type="EMBL" id="AKE61907.1"/>
    </source>
</evidence>
<dbReference type="AlphaFoldDB" id="A0A0F6TZU0"/>
<dbReference type="Proteomes" id="UP000034085">
    <property type="component" value="Chromosome"/>
</dbReference>
<reference evidence="1 2" key="1">
    <citation type="journal article" date="2013" name="Appl. Microbiol. Biotechnol.">
        <title>Glycerol assimilation and production of 1,3-propanediol by Citrobacter amalonaticus Y19.</title>
        <authorList>
            <person name="Ainala S.K."/>
            <person name="Ashok S."/>
            <person name="Ko Y."/>
            <person name="Park S."/>
        </authorList>
    </citation>
    <scope>NUCLEOTIDE SEQUENCE [LARGE SCALE GENOMIC DNA]</scope>
    <source>
        <strain evidence="1 2">Y19</strain>
    </source>
</reference>
<sequence length="162" mass="18623">MSQRPDAVTEYRALTGSDWLAYESCTKDLLRVREPERLARYATDAKANLHQIQTLVLHRAWRWPLQYLPLMLCRGPARSGADFLRWRNQQNNRSGTAAWQALVQEPSVPQTVRDALLAIERDRIVFNMQMSVLTFILRQIRECSVKMMDAGNISASVFSATK</sequence>
<evidence type="ECO:0008006" key="3">
    <source>
        <dbReference type="Google" id="ProtNLM"/>
    </source>
</evidence>
<gene>
    <name evidence="1" type="ORF">F384_09870</name>
</gene>
<evidence type="ECO:0000313" key="2">
    <source>
        <dbReference type="Proteomes" id="UP000034085"/>
    </source>
</evidence>
<dbReference type="KEGG" id="cama:F384_09870"/>
<dbReference type="InterPro" id="IPR021502">
    <property type="entry name" value="DUF3158"/>
</dbReference>
<protein>
    <recommendedName>
        <fullName evidence="3">Integrase</fullName>
    </recommendedName>
</protein>